<dbReference type="PROSITE" id="PS51029">
    <property type="entry name" value="MADF"/>
    <property type="match status" value="1"/>
</dbReference>
<evidence type="ECO:0000259" key="1">
    <source>
        <dbReference type="PROSITE" id="PS51029"/>
    </source>
</evidence>
<proteinExistence type="predicted"/>
<feature type="domain" description="MADF" evidence="1">
    <location>
        <begin position="14"/>
        <end position="104"/>
    </location>
</feature>
<sequence length="197" mass="22549">MNNLAPQTLAVLRVLLRQFRALPELWDVKHKHYGNASRVEAAYANLLKVLHIIEPEADVAGVIKRLHDFINVFAKEYSENSQSRTSGTRLWYYEELQFLVDAKLVGTDASFVADLPWLQIPPGVAWPQNTVVITEQDCQLEEDTTNGDPLNLNDDSRFDDNVPLSMEVDIKVEEVRIRTTRRSGLKLTILSWNFLDK</sequence>
<dbReference type="OrthoDB" id="6617753at2759"/>
<dbReference type="EMBL" id="ATLV01013240">
    <property type="status" value="NOT_ANNOTATED_CDS"/>
    <property type="molecule type" value="Genomic_DNA"/>
</dbReference>
<dbReference type="Pfam" id="PF10545">
    <property type="entry name" value="MADF_DNA_bdg"/>
    <property type="match status" value="1"/>
</dbReference>
<organism evidence="2">
    <name type="scientific">Anopheles sinensis</name>
    <name type="common">Mosquito</name>
    <dbReference type="NCBI Taxonomy" id="74873"/>
    <lineage>
        <taxon>Eukaryota</taxon>
        <taxon>Metazoa</taxon>
        <taxon>Ecdysozoa</taxon>
        <taxon>Arthropoda</taxon>
        <taxon>Hexapoda</taxon>
        <taxon>Insecta</taxon>
        <taxon>Pterygota</taxon>
        <taxon>Neoptera</taxon>
        <taxon>Endopterygota</taxon>
        <taxon>Diptera</taxon>
        <taxon>Nematocera</taxon>
        <taxon>Culicoidea</taxon>
        <taxon>Culicidae</taxon>
        <taxon>Anophelinae</taxon>
        <taxon>Anopheles</taxon>
    </lineage>
</organism>
<dbReference type="SMART" id="SM00595">
    <property type="entry name" value="MADF"/>
    <property type="match status" value="1"/>
</dbReference>
<evidence type="ECO:0000313" key="2">
    <source>
        <dbReference type="EMBL" id="KFB37562.1"/>
    </source>
</evidence>
<dbReference type="VEuPathDB" id="VectorBase:ASIC004798"/>
<dbReference type="AlphaFoldDB" id="A0A084VHW8"/>
<protein>
    <submittedName>
        <fullName evidence="3">MADF domain-containing protein</fullName>
    </submittedName>
</protein>
<name>A0A084VHW8_ANOSI</name>
<dbReference type="Proteomes" id="UP000030765">
    <property type="component" value="Unassembled WGS sequence"/>
</dbReference>
<dbReference type="EMBL" id="KE524847">
    <property type="protein sequence ID" value="KFB37562.1"/>
    <property type="molecule type" value="Genomic_DNA"/>
</dbReference>
<dbReference type="EnsemblMetazoa" id="ASIC004798-RA">
    <property type="protein sequence ID" value="ASIC004798-PA"/>
    <property type="gene ID" value="ASIC004798"/>
</dbReference>
<reference evidence="2 4" key="1">
    <citation type="journal article" date="2014" name="BMC Genomics">
        <title>Genome sequence of Anopheles sinensis provides insight into genetics basis of mosquito competence for malaria parasites.</title>
        <authorList>
            <person name="Zhou D."/>
            <person name="Zhang D."/>
            <person name="Ding G."/>
            <person name="Shi L."/>
            <person name="Hou Q."/>
            <person name="Ye Y."/>
            <person name="Xu Y."/>
            <person name="Zhou H."/>
            <person name="Xiong C."/>
            <person name="Li S."/>
            <person name="Yu J."/>
            <person name="Hong S."/>
            <person name="Yu X."/>
            <person name="Zou P."/>
            <person name="Chen C."/>
            <person name="Chang X."/>
            <person name="Wang W."/>
            <person name="Lv Y."/>
            <person name="Sun Y."/>
            <person name="Ma L."/>
            <person name="Shen B."/>
            <person name="Zhu C."/>
        </authorList>
    </citation>
    <scope>NUCLEOTIDE SEQUENCE [LARGE SCALE GENOMIC DNA]</scope>
</reference>
<accession>A0A084VHW8</accession>
<keyword evidence="4" id="KW-1185">Reference proteome</keyword>
<dbReference type="PANTHER" id="PTHR21505:SF8">
    <property type="entry name" value="DPT-YFP REPRESSOR BY OVEREXPRESSION, ISOFORM D-RELATED"/>
    <property type="match status" value="1"/>
</dbReference>
<dbReference type="InterPro" id="IPR006578">
    <property type="entry name" value="MADF-dom"/>
</dbReference>
<reference evidence="3" key="2">
    <citation type="submission" date="2020-05" db="UniProtKB">
        <authorList>
            <consortium name="EnsemblMetazoa"/>
        </authorList>
    </citation>
    <scope>IDENTIFICATION</scope>
</reference>
<evidence type="ECO:0000313" key="3">
    <source>
        <dbReference type="EnsemblMetazoa" id="ASIC004798-PA"/>
    </source>
</evidence>
<dbReference type="PANTHER" id="PTHR21505">
    <property type="entry name" value="MADF DOMAIN-CONTAINING PROTEIN-RELATED"/>
    <property type="match status" value="1"/>
</dbReference>
<evidence type="ECO:0000313" key="4">
    <source>
        <dbReference type="Proteomes" id="UP000030765"/>
    </source>
</evidence>
<gene>
    <name evidence="2" type="ORF">ZHAS_00004798</name>
</gene>